<keyword evidence="3" id="KW-1185">Reference proteome</keyword>
<evidence type="ECO:0000313" key="3">
    <source>
        <dbReference type="Proteomes" id="UP000683360"/>
    </source>
</evidence>
<dbReference type="GO" id="GO:0003824">
    <property type="term" value="F:catalytic activity"/>
    <property type="evidence" value="ECO:0007669"/>
    <property type="project" value="InterPro"/>
</dbReference>
<organism evidence="2 3">
    <name type="scientific">Mytilus edulis</name>
    <name type="common">Blue mussel</name>
    <dbReference type="NCBI Taxonomy" id="6550"/>
    <lineage>
        <taxon>Eukaryota</taxon>
        <taxon>Metazoa</taxon>
        <taxon>Spiralia</taxon>
        <taxon>Lophotrochozoa</taxon>
        <taxon>Mollusca</taxon>
        <taxon>Bivalvia</taxon>
        <taxon>Autobranchia</taxon>
        <taxon>Pteriomorphia</taxon>
        <taxon>Mytilida</taxon>
        <taxon>Mytiloidea</taxon>
        <taxon>Mytilidae</taxon>
        <taxon>Mytilinae</taxon>
        <taxon>Mytilus</taxon>
    </lineage>
</organism>
<evidence type="ECO:0000259" key="1">
    <source>
        <dbReference type="Pfam" id="PF14529"/>
    </source>
</evidence>
<dbReference type="InterPro" id="IPR005135">
    <property type="entry name" value="Endo/exonuclease/phosphatase"/>
</dbReference>
<feature type="domain" description="Endonuclease/exonuclease/phosphatase" evidence="1">
    <location>
        <begin position="320"/>
        <end position="423"/>
    </location>
</feature>
<dbReference type="OrthoDB" id="7476844at2759"/>
<dbReference type="PANTHER" id="PTHR19446">
    <property type="entry name" value="REVERSE TRANSCRIPTASES"/>
    <property type="match status" value="1"/>
</dbReference>
<sequence length="628" mass="71939">MSSQLSVINDLSSYIIQKDLNKKKPAESINNRGSISIIDLNANRLQLAGKEDGEMCPNCEQLVQTAVTPAITGSAANTNYHLATGYPGFPQQSCCHQRMPSHRIKYWTFIGTGQLTYQHHLSFGHIYTTLTHLQIQALNNRFLIFNKVQVDTISITMFLTRIHRDLYLVQTYSKVTTCDINGKYPKRVDKQEIPTKEPSTQIHKEQVDLISDPPETNQFVTTSETHPTPIEHSQISQVCSHKTTYQIATTDNMQSPNRTEIINQILLFGTTTSRYYKWKRLWGGGVATFWRKDIDNAVKYMPDGNERIIVLTVNTKEQPICLINVYMPSGNENCDEKYKDMLAQLEEIIEKYQEKYQIMLCGDLNASLHRDNRSRDMILNQFLINNELEMVNNYPIKPTFYNQNKISKSQIDYFLHKRAEKNIRKPEEISDGWRDYFSELFNNDIENEIGAEKLNLVKIQNEIIEFIEKENLQPIERATVDEVTSSICKMKTGKSPDVNGISSEHFKCARKIKSGTVTSVLKTGKDKSTQKITRGITVTNTFSTVLESLLKDRIEPTLLPKQSKLQRGFTDKASLLNTAFIVTQTADCYKELLRELFLLTLDAQKAFDKLNHEILFNNLYHDGICGGI</sequence>
<dbReference type="SUPFAM" id="SSF56219">
    <property type="entry name" value="DNase I-like"/>
    <property type="match status" value="1"/>
</dbReference>
<name>A0A8S3UL50_MYTED</name>
<gene>
    <name evidence="2" type="ORF">MEDL_55459</name>
</gene>
<reference evidence="2" key="1">
    <citation type="submission" date="2021-03" db="EMBL/GenBank/DDBJ databases">
        <authorList>
            <person name="Bekaert M."/>
        </authorList>
    </citation>
    <scope>NUCLEOTIDE SEQUENCE</scope>
</reference>
<evidence type="ECO:0000313" key="2">
    <source>
        <dbReference type="EMBL" id="CAG2243411.1"/>
    </source>
</evidence>
<dbReference type="AlphaFoldDB" id="A0A8S3UL50"/>
<dbReference type="InterPro" id="IPR036691">
    <property type="entry name" value="Endo/exonu/phosph_ase_sf"/>
</dbReference>
<dbReference type="Gene3D" id="3.60.10.10">
    <property type="entry name" value="Endonuclease/exonuclease/phosphatase"/>
    <property type="match status" value="1"/>
</dbReference>
<protein>
    <recommendedName>
        <fullName evidence="1">Endonuclease/exonuclease/phosphatase domain-containing protein</fullName>
    </recommendedName>
</protein>
<accession>A0A8S3UL50</accession>
<comment type="caution">
    <text evidence="2">The sequence shown here is derived from an EMBL/GenBank/DDBJ whole genome shotgun (WGS) entry which is preliminary data.</text>
</comment>
<dbReference type="Pfam" id="PF14529">
    <property type="entry name" value="Exo_endo_phos_2"/>
    <property type="match status" value="1"/>
</dbReference>
<dbReference type="Proteomes" id="UP000683360">
    <property type="component" value="Unassembled WGS sequence"/>
</dbReference>
<proteinExistence type="predicted"/>
<dbReference type="EMBL" id="CAJPWZ010002701">
    <property type="protein sequence ID" value="CAG2243411.1"/>
    <property type="molecule type" value="Genomic_DNA"/>
</dbReference>